<evidence type="ECO:0000313" key="2">
    <source>
        <dbReference type="EMBL" id="MFC6355146.1"/>
    </source>
</evidence>
<name>A0ABW1VAS5_9MICO</name>
<keyword evidence="1" id="KW-0472">Membrane</keyword>
<organism evidence="2 3">
    <name type="scientific">Luethyella okanaganae</name>
    <dbReference type="NCBI Taxonomy" id="69372"/>
    <lineage>
        <taxon>Bacteria</taxon>
        <taxon>Bacillati</taxon>
        <taxon>Actinomycetota</taxon>
        <taxon>Actinomycetes</taxon>
        <taxon>Micrococcales</taxon>
        <taxon>Microbacteriaceae</taxon>
        <taxon>Luethyella</taxon>
    </lineage>
</organism>
<keyword evidence="1" id="KW-0812">Transmembrane</keyword>
<dbReference type="RefSeq" id="WP_386727569.1">
    <property type="nucleotide sequence ID" value="NZ_JBHSTP010000001.1"/>
</dbReference>
<comment type="caution">
    <text evidence="2">The sequence shown here is derived from an EMBL/GenBank/DDBJ whole genome shotgun (WGS) entry which is preliminary data.</text>
</comment>
<accession>A0ABW1VAS5</accession>
<protein>
    <submittedName>
        <fullName evidence="2">Uncharacterized protein</fullName>
    </submittedName>
</protein>
<proteinExistence type="predicted"/>
<dbReference type="Proteomes" id="UP001596306">
    <property type="component" value="Unassembled WGS sequence"/>
</dbReference>
<dbReference type="EMBL" id="JBHSTP010000001">
    <property type="protein sequence ID" value="MFC6355146.1"/>
    <property type="molecule type" value="Genomic_DNA"/>
</dbReference>
<evidence type="ECO:0000256" key="1">
    <source>
        <dbReference type="SAM" id="Phobius"/>
    </source>
</evidence>
<sequence>MRKFLFNGAVLGALGGAIGVIQATRKGPRDWRLLLMWIGWGLTLAVAIGTVIKESDERALESR</sequence>
<reference evidence="3" key="1">
    <citation type="journal article" date="2019" name="Int. J. Syst. Evol. Microbiol.">
        <title>The Global Catalogue of Microorganisms (GCM) 10K type strain sequencing project: providing services to taxonomists for standard genome sequencing and annotation.</title>
        <authorList>
            <consortium name="The Broad Institute Genomics Platform"/>
            <consortium name="The Broad Institute Genome Sequencing Center for Infectious Disease"/>
            <person name="Wu L."/>
            <person name="Ma J."/>
        </authorList>
    </citation>
    <scope>NUCLEOTIDE SEQUENCE [LARGE SCALE GENOMIC DNA]</scope>
    <source>
        <strain evidence="3">CCUG 43304</strain>
    </source>
</reference>
<gene>
    <name evidence="2" type="ORF">ACFQB0_03345</name>
</gene>
<keyword evidence="1" id="KW-1133">Transmembrane helix</keyword>
<keyword evidence="3" id="KW-1185">Reference proteome</keyword>
<evidence type="ECO:0000313" key="3">
    <source>
        <dbReference type="Proteomes" id="UP001596306"/>
    </source>
</evidence>
<feature type="transmembrane region" description="Helical" evidence="1">
    <location>
        <begin position="33"/>
        <end position="52"/>
    </location>
</feature>